<reference evidence="10" key="1">
    <citation type="submission" date="2021-01" db="EMBL/GenBank/DDBJ databases">
        <authorList>
            <person name="Corre E."/>
            <person name="Pelletier E."/>
            <person name="Niang G."/>
            <person name="Scheremetjew M."/>
            <person name="Finn R."/>
            <person name="Kale V."/>
            <person name="Holt S."/>
            <person name="Cochrane G."/>
            <person name="Meng A."/>
            <person name="Brown T."/>
            <person name="Cohen L."/>
        </authorList>
    </citation>
    <scope>NUCLEOTIDE SEQUENCE</scope>
    <source>
        <strain evidence="10">SPMC142</strain>
    </source>
</reference>
<comment type="similarity">
    <text evidence="2">Belongs to the centrin family.</text>
</comment>
<keyword evidence="6" id="KW-0106">Calcium</keyword>
<dbReference type="GO" id="GO:0005509">
    <property type="term" value="F:calcium ion binding"/>
    <property type="evidence" value="ECO:0007669"/>
    <property type="project" value="InterPro"/>
</dbReference>
<keyword evidence="4" id="KW-0479">Metal-binding</keyword>
<dbReference type="AlphaFoldDB" id="A0A7S3T4P0"/>
<evidence type="ECO:0000256" key="8">
    <source>
        <dbReference type="ARBA" id="ARBA00025692"/>
    </source>
</evidence>
<evidence type="ECO:0000256" key="7">
    <source>
        <dbReference type="ARBA" id="ARBA00023212"/>
    </source>
</evidence>
<dbReference type="Gene3D" id="1.10.238.10">
    <property type="entry name" value="EF-hand"/>
    <property type="match status" value="1"/>
</dbReference>
<keyword evidence="5" id="KW-0677">Repeat</keyword>
<keyword evidence="3" id="KW-0963">Cytoplasm</keyword>
<dbReference type="FunFam" id="1.10.238.10:FF:000178">
    <property type="entry name" value="Calmodulin-2 A"/>
    <property type="match status" value="1"/>
</dbReference>
<feature type="domain" description="EF-hand" evidence="9">
    <location>
        <begin position="90"/>
        <end position="125"/>
    </location>
</feature>
<evidence type="ECO:0000256" key="5">
    <source>
        <dbReference type="ARBA" id="ARBA00022737"/>
    </source>
</evidence>
<proteinExistence type="inferred from homology"/>
<dbReference type="PROSITE" id="PS00018">
    <property type="entry name" value="EF_HAND_1"/>
    <property type="match status" value="2"/>
</dbReference>
<feature type="domain" description="EF-hand" evidence="9">
    <location>
        <begin position="126"/>
        <end position="161"/>
    </location>
</feature>
<name>A0A7S3T4P0_9SPIT</name>
<dbReference type="EMBL" id="HBIQ01067570">
    <property type="protein sequence ID" value="CAE0572697.1"/>
    <property type="molecule type" value="Transcribed_RNA"/>
</dbReference>
<comment type="function">
    <text evidence="8">Plays a fundamental role in microtubule organizing center structure and function. Component of the infraciliary lattice (ICL) and the ciliary basal bodies.</text>
</comment>
<organism evidence="10">
    <name type="scientific">Strombidinopsis acuminata</name>
    <dbReference type="NCBI Taxonomy" id="141414"/>
    <lineage>
        <taxon>Eukaryota</taxon>
        <taxon>Sar</taxon>
        <taxon>Alveolata</taxon>
        <taxon>Ciliophora</taxon>
        <taxon>Intramacronucleata</taxon>
        <taxon>Spirotrichea</taxon>
        <taxon>Choreotrichia</taxon>
        <taxon>Choreotrichida</taxon>
        <taxon>Strombidinopsidae</taxon>
        <taxon>Strombidinopsis</taxon>
    </lineage>
</organism>
<dbReference type="InterPro" id="IPR018247">
    <property type="entry name" value="EF_Hand_1_Ca_BS"/>
</dbReference>
<dbReference type="PANTHER" id="PTHR23048">
    <property type="entry name" value="MYOSIN LIGHT CHAIN 1, 3"/>
    <property type="match status" value="1"/>
</dbReference>
<evidence type="ECO:0000256" key="4">
    <source>
        <dbReference type="ARBA" id="ARBA00022723"/>
    </source>
</evidence>
<dbReference type="Pfam" id="PF13499">
    <property type="entry name" value="EF-hand_7"/>
    <property type="match status" value="2"/>
</dbReference>
<dbReference type="GO" id="GO:0016460">
    <property type="term" value="C:myosin II complex"/>
    <property type="evidence" value="ECO:0007669"/>
    <property type="project" value="TreeGrafter"/>
</dbReference>
<gene>
    <name evidence="10" type="ORF">SACU0126_LOCUS21514</name>
</gene>
<evidence type="ECO:0000256" key="6">
    <source>
        <dbReference type="ARBA" id="ARBA00022837"/>
    </source>
</evidence>
<feature type="domain" description="EF-hand" evidence="9">
    <location>
        <begin position="53"/>
        <end position="88"/>
    </location>
</feature>
<dbReference type="SUPFAM" id="SSF47473">
    <property type="entry name" value="EF-hand"/>
    <property type="match status" value="1"/>
</dbReference>
<dbReference type="PROSITE" id="PS50222">
    <property type="entry name" value="EF_HAND_2"/>
    <property type="match status" value="4"/>
</dbReference>
<comment type="subcellular location">
    <subcellularLocation>
        <location evidence="1">Cytoplasm</location>
        <location evidence="1">Cytoskeleton</location>
    </subcellularLocation>
</comment>
<accession>A0A7S3T4P0</accession>
<evidence type="ECO:0000256" key="1">
    <source>
        <dbReference type="ARBA" id="ARBA00004245"/>
    </source>
</evidence>
<evidence type="ECO:0000259" key="9">
    <source>
        <dbReference type="PROSITE" id="PS50222"/>
    </source>
</evidence>
<evidence type="ECO:0000256" key="3">
    <source>
        <dbReference type="ARBA" id="ARBA00022490"/>
    </source>
</evidence>
<dbReference type="PANTHER" id="PTHR23048:SF59">
    <property type="entry name" value="EF-HAND SUPERFAMILY PROTEIN"/>
    <property type="match status" value="1"/>
</dbReference>
<evidence type="ECO:0000313" key="10">
    <source>
        <dbReference type="EMBL" id="CAE0572697.1"/>
    </source>
</evidence>
<dbReference type="InterPro" id="IPR002048">
    <property type="entry name" value="EF_hand_dom"/>
</dbReference>
<dbReference type="CDD" id="cd00051">
    <property type="entry name" value="EFh"/>
    <property type="match status" value="2"/>
</dbReference>
<dbReference type="InterPro" id="IPR050230">
    <property type="entry name" value="CALM/Myosin/TropC-like"/>
</dbReference>
<sequence>MLKDGKFFRRKKELREDQLHEIEDSFELFDKDGTGVIDTDELWVALRALGSEPKKSEIKALVGEVDVDGTGQIDFDGYLKIILNKLAERPSKIDIEKAFRLFDGGAKGEVCAADLRRIADQIGEQISDEEIAEMIKEADSSGTGAVNLDEFIKIVTSYAQHYDGEK</sequence>
<dbReference type="InterPro" id="IPR011992">
    <property type="entry name" value="EF-hand-dom_pair"/>
</dbReference>
<dbReference type="SMART" id="SM00054">
    <property type="entry name" value="EFh"/>
    <property type="match status" value="4"/>
</dbReference>
<protein>
    <recommendedName>
        <fullName evidence="9">EF-hand domain-containing protein</fullName>
    </recommendedName>
</protein>
<keyword evidence="7" id="KW-0206">Cytoskeleton</keyword>
<evidence type="ECO:0000256" key="2">
    <source>
        <dbReference type="ARBA" id="ARBA00005253"/>
    </source>
</evidence>
<feature type="domain" description="EF-hand" evidence="9">
    <location>
        <begin position="17"/>
        <end position="52"/>
    </location>
</feature>